<evidence type="ECO:0000313" key="1">
    <source>
        <dbReference type="EMBL" id="MCW4154166.1"/>
    </source>
</evidence>
<dbReference type="AlphaFoldDB" id="A0AAW5UD96"/>
<name>A0AAW5UD96_9BACT</name>
<dbReference type="EMBL" id="JAPDVH010000001">
    <property type="protein sequence ID" value="MCW4154166.1"/>
    <property type="molecule type" value="Genomic_DNA"/>
</dbReference>
<sequence length="344" mass="38304">MTETNVSLYKETLRNIEAFVKSLNFPVSQVICEGLVTVVNMISDYHEEGTALNPDILLISKDSFFQTLPCQHHIVLQTEEINEKTFSMAVKMCAPLAENGWNMYLLLLDESHLQYGIVNVALTQMSVSLFNQVIETPQELAACAYIRNIGNKVVELNSISNHCVIALNLNSYETKMEEELDKLANVILKDIAKDFPIKEASITYLKDMFIEALNHGHGNLIAVTDNIEQIKAEGHLRGGIFLSDEIDFVKLLFDNSLQNSDQTATTLNAFTQLAISMLNFDGITIFDSKGCVVGYHFIVDNSAAVDKTIVGGARTRAFEALTQTNAIIACLMKSQDGNIKYFEK</sequence>
<proteinExistence type="predicted"/>
<gene>
    <name evidence="1" type="ORF">ONT23_01145</name>
</gene>
<dbReference type="Proteomes" id="UP001209168">
    <property type="component" value="Unassembled WGS sequence"/>
</dbReference>
<protein>
    <submittedName>
        <fullName evidence="1">Uncharacterized protein</fullName>
    </submittedName>
</protein>
<comment type="caution">
    <text evidence="1">The sequence shown here is derived from an EMBL/GenBank/DDBJ whole genome shotgun (WGS) entry which is preliminary data.</text>
</comment>
<reference evidence="1" key="1">
    <citation type="submission" date="2022-11" db="EMBL/GenBank/DDBJ databases">
        <title>Genomic repertoires linked with pathogenic potency of arthritogenic Prevotella copri isolated from the gut of rheumatoid arthritis patients.</title>
        <authorList>
            <person name="Nii T."/>
            <person name="Maeda Y."/>
            <person name="Motooka D."/>
            <person name="Naito M."/>
            <person name="Matsumoto Y."/>
            <person name="Ogawa T."/>
            <person name="Oguro-Igashira E."/>
            <person name="Kishikawa T."/>
            <person name="Yamashita M."/>
            <person name="Koizumi S."/>
            <person name="Kurakawa T."/>
            <person name="Okumura R."/>
            <person name="Kayama H."/>
            <person name="Murakami M."/>
            <person name="Sakaguchi T."/>
            <person name="Das B."/>
            <person name="Nakamura S."/>
            <person name="Okada Y."/>
            <person name="Kumanogoh A."/>
            <person name="Takeda K."/>
        </authorList>
    </citation>
    <scope>NUCLEOTIDE SEQUENCE</scope>
    <source>
        <strain evidence="1">H012_8</strain>
    </source>
</reference>
<organism evidence="1 2">
    <name type="scientific">Segatella copri</name>
    <dbReference type="NCBI Taxonomy" id="165179"/>
    <lineage>
        <taxon>Bacteria</taxon>
        <taxon>Pseudomonadati</taxon>
        <taxon>Bacteroidota</taxon>
        <taxon>Bacteroidia</taxon>
        <taxon>Bacteroidales</taxon>
        <taxon>Prevotellaceae</taxon>
        <taxon>Segatella</taxon>
    </lineage>
</organism>
<evidence type="ECO:0000313" key="2">
    <source>
        <dbReference type="Proteomes" id="UP001209168"/>
    </source>
</evidence>
<dbReference type="RefSeq" id="WP_264898604.1">
    <property type="nucleotide sequence ID" value="NZ_JAPDVH010000001.1"/>
</dbReference>
<accession>A0AAW5UD96</accession>